<comment type="subcellular location">
    <subcellularLocation>
        <location evidence="1">Nucleus</location>
    </subcellularLocation>
</comment>
<gene>
    <name evidence="9" type="ORF">KSP40_PGU002720</name>
</gene>
<proteinExistence type="inferred from homology"/>
<evidence type="ECO:0000256" key="4">
    <source>
        <dbReference type="ARBA" id="ARBA00022806"/>
    </source>
</evidence>
<keyword evidence="7" id="KW-0539">Nucleus</keyword>
<keyword evidence="10" id="KW-1185">Reference proteome</keyword>
<keyword evidence="6" id="KW-0238">DNA-binding</keyword>
<comment type="similarity">
    <text evidence="2">Belongs to the SNF2/RAD54 helicase family.</text>
</comment>
<evidence type="ECO:0000256" key="6">
    <source>
        <dbReference type="ARBA" id="ARBA00023125"/>
    </source>
</evidence>
<organism evidence="9 10">
    <name type="scientific">Platanthera guangdongensis</name>
    <dbReference type="NCBI Taxonomy" id="2320717"/>
    <lineage>
        <taxon>Eukaryota</taxon>
        <taxon>Viridiplantae</taxon>
        <taxon>Streptophyta</taxon>
        <taxon>Embryophyta</taxon>
        <taxon>Tracheophyta</taxon>
        <taxon>Spermatophyta</taxon>
        <taxon>Magnoliopsida</taxon>
        <taxon>Liliopsida</taxon>
        <taxon>Asparagales</taxon>
        <taxon>Orchidaceae</taxon>
        <taxon>Orchidoideae</taxon>
        <taxon>Orchideae</taxon>
        <taxon>Orchidinae</taxon>
        <taxon>Platanthera</taxon>
    </lineage>
</organism>
<evidence type="ECO:0000256" key="7">
    <source>
        <dbReference type="ARBA" id="ARBA00023242"/>
    </source>
</evidence>
<evidence type="ECO:0000256" key="3">
    <source>
        <dbReference type="ARBA" id="ARBA00022741"/>
    </source>
</evidence>
<keyword evidence="4" id="KW-0347">Helicase</keyword>
<dbReference type="PANTHER" id="PTHR45797">
    <property type="entry name" value="RAD54-LIKE"/>
    <property type="match status" value="1"/>
</dbReference>
<evidence type="ECO:0000256" key="1">
    <source>
        <dbReference type="ARBA" id="ARBA00004123"/>
    </source>
</evidence>
<dbReference type="InterPro" id="IPR044574">
    <property type="entry name" value="ARIP4-like"/>
</dbReference>
<accession>A0ABR2MV53</accession>
<dbReference type="EMBL" id="JBBWWR010000005">
    <property type="protein sequence ID" value="KAK8967489.1"/>
    <property type="molecule type" value="Genomic_DNA"/>
</dbReference>
<keyword evidence="5" id="KW-0067">ATP-binding</keyword>
<keyword evidence="3" id="KW-0547">Nucleotide-binding</keyword>
<comment type="caution">
    <text evidence="9">The sequence shown here is derived from an EMBL/GenBank/DDBJ whole genome shotgun (WGS) entry which is preliminary data.</text>
</comment>
<dbReference type="Proteomes" id="UP001412067">
    <property type="component" value="Unassembled WGS sequence"/>
</dbReference>
<reference evidence="9 10" key="1">
    <citation type="journal article" date="2022" name="Nat. Plants">
        <title>Genomes of leafy and leafless Platanthera orchids illuminate the evolution of mycoheterotrophy.</title>
        <authorList>
            <person name="Li M.H."/>
            <person name="Liu K.W."/>
            <person name="Li Z."/>
            <person name="Lu H.C."/>
            <person name="Ye Q.L."/>
            <person name="Zhang D."/>
            <person name="Wang J.Y."/>
            <person name="Li Y.F."/>
            <person name="Zhong Z.M."/>
            <person name="Liu X."/>
            <person name="Yu X."/>
            <person name="Liu D.K."/>
            <person name="Tu X.D."/>
            <person name="Liu B."/>
            <person name="Hao Y."/>
            <person name="Liao X.Y."/>
            <person name="Jiang Y.T."/>
            <person name="Sun W.H."/>
            <person name="Chen J."/>
            <person name="Chen Y.Q."/>
            <person name="Ai Y."/>
            <person name="Zhai J.W."/>
            <person name="Wu S.S."/>
            <person name="Zhou Z."/>
            <person name="Hsiao Y.Y."/>
            <person name="Wu W.L."/>
            <person name="Chen Y.Y."/>
            <person name="Lin Y.F."/>
            <person name="Hsu J.L."/>
            <person name="Li C.Y."/>
            <person name="Wang Z.W."/>
            <person name="Zhao X."/>
            <person name="Zhong W.Y."/>
            <person name="Ma X.K."/>
            <person name="Ma L."/>
            <person name="Huang J."/>
            <person name="Chen G.Z."/>
            <person name="Huang M.Z."/>
            <person name="Huang L."/>
            <person name="Peng D.H."/>
            <person name="Luo Y.B."/>
            <person name="Zou S.Q."/>
            <person name="Chen S.P."/>
            <person name="Lan S."/>
            <person name="Tsai W.C."/>
            <person name="Van de Peer Y."/>
            <person name="Liu Z.J."/>
        </authorList>
    </citation>
    <scope>NUCLEOTIDE SEQUENCE [LARGE SCALE GENOMIC DNA]</scope>
    <source>
        <strain evidence="9">Lor288</strain>
    </source>
</reference>
<dbReference type="PANTHER" id="PTHR45797:SF1">
    <property type="entry name" value="HELICASE ARIP4"/>
    <property type="match status" value="1"/>
</dbReference>
<keyword evidence="4" id="KW-0378">Hydrolase</keyword>
<name>A0ABR2MV53_9ASPA</name>
<feature type="region of interest" description="Disordered" evidence="8">
    <location>
        <begin position="1"/>
        <end position="24"/>
    </location>
</feature>
<sequence>MGCSQQDKLADSSHQQGGSCSSVIKMKSPNNPNNLLMYKQAAQRQCIKEGTEKLTTGKVLMFLRYEGWHWIKDHQLDVQAGSCSSVQQKSISCRRALIPSTATEIAAKAKELSSDPVGELASCDFGIFSSSTDKLPGSPLRRWYPVLPLQRMQDNVATDNGKMFLRAPVYKLLVPLTDLEIKELVAEFFEIESKAAEAQESLEKESLAQVENDVREELAQNLHGDALNFAISTEMQTFREEWEAVLDDLETKSALLLVGGHCIPDTENLTDAQVQEQILSNAEDINQIIEELSSKEPLFTTPQEHPSPPAKFPAHPDYHYSPIQSFHEKSLVQEPVQSPFEDTHDAEVVSIHDSEDDTLVEAAEPPLPCFHFKIPSIMPIDVEDEQSTISRKQTSTSTVFIKEIAPWTVPARVSQYGENVASPYSKR</sequence>
<protein>
    <submittedName>
        <fullName evidence="9">Uncharacterized protein</fullName>
    </submittedName>
</protein>
<evidence type="ECO:0000313" key="9">
    <source>
        <dbReference type="EMBL" id="KAK8967489.1"/>
    </source>
</evidence>
<evidence type="ECO:0000256" key="8">
    <source>
        <dbReference type="SAM" id="MobiDB-lite"/>
    </source>
</evidence>
<evidence type="ECO:0000313" key="10">
    <source>
        <dbReference type="Proteomes" id="UP001412067"/>
    </source>
</evidence>
<evidence type="ECO:0000256" key="5">
    <source>
        <dbReference type="ARBA" id="ARBA00022840"/>
    </source>
</evidence>
<evidence type="ECO:0000256" key="2">
    <source>
        <dbReference type="ARBA" id="ARBA00007025"/>
    </source>
</evidence>